<organism evidence="6 7">
    <name type="scientific">Stichopus japonicus</name>
    <name type="common">Sea cucumber</name>
    <dbReference type="NCBI Taxonomy" id="307972"/>
    <lineage>
        <taxon>Eukaryota</taxon>
        <taxon>Metazoa</taxon>
        <taxon>Echinodermata</taxon>
        <taxon>Eleutherozoa</taxon>
        <taxon>Echinozoa</taxon>
        <taxon>Holothuroidea</taxon>
        <taxon>Aspidochirotacea</taxon>
        <taxon>Aspidochirotida</taxon>
        <taxon>Stichopodidae</taxon>
        <taxon>Apostichopus</taxon>
    </lineage>
</organism>
<gene>
    <name evidence="6" type="ORF">BSL78_14805</name>
</gene>
<dbReference type="AlphaFoldDB" id="A0A2G8KJY4"/>
<evidence type="ECO:0000256" key="1">
    <source>
        <dbReference type="ARBA" id="ARBA00004141"/>
    </source>
</evidence>
<dbReference type="Gene3D" id="1.20.1250.20">
    <property type="entry name" value="MFS general substrate transporter like domains"/>
    <property type="match status" value="1"/>
</dbReference>
<comment type="caution">
    <text evidence="6">The sequence shown here is derived from an EMBL/GenBank/DDBJ whole genome shotgun (WGS) entry which is preliminary data.</text>
</comment>
<feature type="transmembrane region" description="Helical" evidence="5">
    <location>
        <begin position="72"/>
        <end position="94"/>
    </location>
</feature>
<dbReference type="OrthoDB" id="2261376at2759"/>
<keyword evidence="2 5" id="KW-0812">Transmembrane</keyword>
<keyword evidence="3 5" id="KW-1133">Transmembrane helix</keyword>
<keyword evidence="4 5" id="KW-0472">Membrane</keyword>
<dbReference type="EMBL" id="MRZV01000528">
    <property type="protein sequence ID" value="PIK48321.1"/>
    <property type="molecule type" value="Genomic_DNA"/>
</dbReference>
<sequence length="196" mass="21930">MRSVRILEGEDPGINITRAGDGLYTIEPCRLCSVNSYYFTIFLKQIPTCLRFIHSFVYYGLTLNSANFGTNIYVTFCFFGLSEIPACILSLVLMKFIGRRYAVVTCMIPAGLACIFTTFLPPGGWMTTVAVLGKLWISSSFGSIYLFTVELFSTNLRYVNISQRGIPIVLAERSVISALTCVICTAYNRSLNQTRR</sequence>
<dbReference type="STRING" id="307972.A0A2G8KJY4"/>
<evidence type="ECO:0000256" key="4">
    <source>
        <dbReference type="ARBA" id="ARBA00023136"/>
    </source>
</evidence>
<dbReference type="GO" id="GO:0016020">
    <property type="term" value="C:membrane"/>
    <property type="evidence" value="ECO:0007669"/>
    <property type="project" value="UniProtKB-SubCell"/>
</dbReference>
<evidence type="ECO:0000256" key="5">
    <source>
        <dbReference type="SAM" id="Phobius"/>
    </source>
</evidence>
<proteinExistence type="predicted"/>
<evidence type="ECO:0000313" key="7">
    <source>
        <dbReference type="Proteomes" id="UP000230750"/>
    </source>
</evidence>
<feature type="transmembrane region" description="Helical" evidence="5">
    <location>
        <begin position="125"/>
        <end position="147"/>
    </location>
</feature>
<dbReference type="SUPFAM" id="SSF103473">
    <property type="entry name" value="MFS general substrate transporter"/>
    <property type="match status" value="1"/>
</dbReference>
<evidence type="ECO:0000256" key="2">
    <source>
        <dbReference type="ARBA" id="ARBA00022692"/>
    </source>
</evidence>
<dbReference type="PANTHER" id="PTHR24064">
    <property type="entry name" value="SOLUTE CARRIER FAMILY 22 MEMBER"/>
    <property type="match status" value="1"/>
</dbReference>
<protein>
    <submittedName>
        <fullName evidence="6">Putative organic cation transporter protein-like</fullName>
    </submittedName>
</protein>
<name>A0A2G8KJY4_STIJA</name>
<feature type="transmembrane region" description="Helical" evidence="5">
    <location>
        <begin position="101"/>
        <end position="119"/>
    </location>
</feature>
<reference evidence="6 7" key="1">
    <citation type="journal article" date="2017" name="PLoS Biol.">
        <title>The sea cucumber genome provides insights into morphological evolution and visceral regeneration.</title>
        <authorList>
            <person name="Zhang X."/>
            <person name="Sun L."/>
            <person name="Yuan J."/>
            <person name="Sun Y."/>
            <person name="Gao Y."/>
            <person name="Zhang L."/>
            <person name="Li S."/>
            <person name="Dai H."/>
            <person name="Hamel J.F."/>
            <person name="Liu C."/>
            <person name="Yu Y."/>
            <person name="Liu S."/>
            <person name="Lin W."/>
            <person name="Guo K."/>
            <person name="Jin S."/>
            <person name="Xu P."/>
            <person name="Storey K.B."/>
            <person name="Huan P."/>
            <person name="Zhang T."/>
            <person name="Zhou Y."/>
            <person name="Zhang J."/>
            <person name="Lin C."/>
            <person name="Li X."/>
            <person name="Xing L."/>
            <person name="Huo D."/>
            <person name="Sun M."/>
            <person name="Wang L."/>
            <person name="Mercier A."/>
            <person name="Li F."/>
            <person name="Yang H."/>
            <person name="Xiang J."/>
        </authorList>
    </citation>
    <scope>NUCLEOTIDE SEQUENCE [LARGE SCALE GENOMIC DNA]</scope>
    <source>
        <strain evidence="6">Shaxun</strain>
        <tissue evidence="6">Muscle</tissue>
    </source>
</reference>
<accession>A0A2G8KJY4</accession>
<keyword evidence="7" id="KW-1185">Reference proteome</keyword>
<evidence type="ECO:0000256" key="3">
    <source>
        <dbReference type="ARBA" id="ARBA00022989"/>
    </source>
</evidence>
<evidence type="ECO:0000313" key="6">
    <source>
        <dbReference type="EMBL" id="PIK48321.1"/>
    </source>
</evidence>
<comment type="subcellular location">
    <subcellularLocation>
        <location evidence="1">Membrane</location>
        <topology evidence="1">Multi-pass membrane protein</topology>
    </subcellularLocation>
</comment>
<dbReference type="InterPro" id="IPR036259">
    <property type="entry name" value="MFS_trans_sf"/>
</dbReference>
<dbReference type="Proteomes" id="UP000230750">
    <property type="component" value="Unassembled WGS sequence"/>
</dbReference>